<keyword evidence="3" id="KW-1185">Reference proteome</keyword>
<evidence type="ECO:0000313" key="3">
    <source>
        <dbReference type="Proteomes" id="UP000008827"/>
    </source>
</evidence>
<reference evidence="1" key="3">
    <citation type="submission" date="2018-07" db="EMBL/GenBank/DDBJ databases">
        <title>WGS assembly of Glycine max.</title>
        <authorList>
            <person name="Schmutz J."/>
            <person name="Cannon S."/>
            <person name="Schlueter J."/>
            <person name="Ma J."/>
            <person name="Mitros T."/>
            <person name="Nelson W."/>
            <person name="Hyten D."/>
            <person name="Song Q."/>
            <person name="Thelen J."/>
            <person name="Cheng J."/>
            <person name="Xu D."/>
            <person name="Hellsten U."/>
            <person name="May G."/>
            <person name="Yu Y."/>
            <person name="Sakurai T."/>
            <person name="Umezawa T."/>
            <person name="Bhattacharyya M."/>
            <person name="Sandhu D."/>
            <person name="Valliyodan B."/>
            <person name="Lindquist E."/>
            <person name="Peto M."/>
            <person name="Grant D."/>
            <person name="Shu S."/>
            <person name="Goodstein D."/>
            <person name="Barry K."/>
            <person name="Futrell-Griggs M."/>
            <person name="Abernathy B."/>
            <person name="Du J."/>
            <person name="Tian Z."/>
            <person name="Zhu L."/>
            <person name="Gill N."/>
            <person name="Joshi T."/>
            <person name="Libault M."/>
            <person name="Sethuraman A."/>
            <person name="Zhang X."/>
            <person name="Shinozaki K."/>
            <person name="Nguyen H."/>
            <person name="Wing R."/>
            <person name="Cregan P."/>
            <person name="Specht J."/>
            <person name="Grimwood J."/>
            <person name="Rokhsar D."/>
            <person name="Stacey G."/>
            <person name="Shoemaker R."/>
            <person name="Jackson S."/>
        </authorList>
    </citation>
    <scope>NUCLEOTIDE SEQUENCE</scope>
    <source>
        <tissue evidence="1">Callus</tissue>
    </source>
</reference>
<dbReference type="AlphaFoldDB" id="K7MHW3"/>
<dbReference type="HOGENOM" id="CLU_2836284_0_0_1"/>
<accession>K7MHW3</accession>
<dbReference type="EMBL" id="CM000849">
    <property type="protein sequence ID" value="KRH08782.1"/>
    <property type="molecule type" value="Genomic_DNA"/>
</dbReference>
<reference evidence="1 2" key="1">
    <citation type="journal article" date="2010" name="Nature">
        <title>Genome sequence of the palaeopolyploid soybean.</title>
        <authorList>
            <person name="Schmutz J."/>
            <person name="Cannon S.B."/>
            <person name="Schlueter J."/>
            <person name="Ma J."/>
            <person name="Mitros T."/>
            <person name="Nelson W."/>
            <person name="Hyten D.L."/>
            <person name="Song Q."/>
            <person name="Thelen J.J."/>
            <person name="Cheng J."/>
            <person name="Xu D."/>
            <person name="Hellsten U."/>
            <person name="May G.D."/>
            <person name="Yu Y."/>
            <person name="Sakurai T."/>
            <person name="Umezawa T."/>
            <person name="Bhattacharyya M.K."/>
            <person name="Sandhu D."/>
            <person name="Valliyodan B."/>
            <person name="Lindquist E."/>
            <person name="Peto M."/>
            <person name="Grant D."/>
            <person name="Shu S."/>
            <person name="Goodstein D."/>
            <person name="Barry K."/>
            <person name="Futrell-Griggs M."/>
            <person name="Abernathy B."/>
            <person name="Du J."/>
            <person name="Tian Z."/>
            <person name="Zhu L."/>
            <person name="Gill N."/>
            <person name="Joshi T."/>
            <person name="Libault M."/>
            <person name="Sethuraman A."/>
            <person name="Zhang X.-C."/>
            <person name="Shinozaki K."/>
            <person name="Nguyen H.T."/>
            <person name="Wing R.A."/>
            <person name="Cregan P."/>
            <person name="Specht J."/>
            <person name="Grimwood J."/>
            <person name="Rokhsar D."/>
            <person name="Stacey G."/>
            <person name="Shoemaker R.C."/>
            <person name="Jackson S.A."/>
        </authorList>
    </citation>
    <scope>NUCLEOTIDE SEQUENCE [LARGE SCALE GENOMIC DNA]</scope>
    <source>
        <strain evidence="2">cv. Williams 82</strain>
        <tissue evidence="1">Callus</tissue>
    </source>
</reference>
<proteinExistence type="predicted"/>
<dbReference type="SMR" id="K7MHW3"/>
<dbReference type="InParanoid" id="K7MHW3"/>
<evidence type="ECO:0000313" key="1">
    <source>
        <dbReference type="EMBL" id="KRH08782.1"/>
    </source>
</evidence>
<reference evidence="2" key="2">
    <citation type="submission" date="2018-02" db="UniProtKB">
        <authorList>
            <consortium name="EnsemblPlants"/>
        </authorList>
    </citation>
    <scope>IDENTIFICATION</scope>
    <source>
        <strain evidence="2">Williams 82</strain>
    </source>
</reference>
<organism evidence="2">
    <name type="scientific">Glycine max</name>
    <name type="common">Soybean</name>
    <name type="synonym">Glycine hispida</name>
    <dbReference type="NCBI Taxonomy" id="3847"/>
    <lineage>
        <taxon>Eukaryota</taxon>
        <taxon>Viridiplantae</taxon>
        <taxon>Streptophyta</taxon>
        <taxon>Embryophyta</taxon>
        <taxon>Tracheophyta</taxon>
        <taxon>Spermatophyta</taxon>
        <taxon>Magnoliopsida</taxon>
        <taxon>eudicotyledons</taxon>
        <taxon>Gunneridae</taxon>
        <taxon>Pentapetalae</taxon>
        <taxon>rosids</taxon>
        <taxon>fabids</taxon>
        <taxon>Fabales</taxon>
        <taxon>Fabaceae</taxon>
        <taxon>Papilionoideae</taxon>
        <taxon>50 kb inversion clade</taxon>
        <taxon>NPAAA clade</taxon>
        <taxon>indigoferoid/millettioid clade</taxon>
        <taxon>Phaseoleae</taxon>
        <taxon>Glycine</taxon>
        <taxon>Glycine subgen. Soja</taxon>
    </lineage>
</organism>
<protein>
    <submittedName>
        <fullName evidence="1 2">Uncharacterized protein</fullName>
    </submittedName>
</protein>
<gene>
    <name evidence="1" type="ORF">GLYMA_16G173800</name>
</gene>
<dbReference type="Gramene" id="KRH08782">
    <property type="protein sequence ID" value="KRH08782"/>
    <property type="gene ID" value="GLYMA_16G173800"/>
</dbReference>
<name>K7MHW3_SOYBN</name>
<dbReference type="EnsemblPlants" id="KRH08782">
    <property type="protein sequence ID" value="KRH08782"/>
    <property type="gene ID" value="GLYMA_16G173800"/>
</dbReference>
<sequence>MLSDSFFDLLQKNITHLSGKIHHSYPAASLFLTQQMLKMQQFTFNTKENYPKGKSKEVWDYQGTKG</sequence>
<dbReference type="PaxDb" id="3847-GLYMA16G29050.1"/>
<dbReference type="Proteomes" id="UP000008827">
    <property type="component" value="Chromosome 16"/>
</dbReference>
<evidence type="ECO:0000313" key="2">
    <source>
        <dbReference type="EnsemblPlants" id="KRH08782"/>
    </source>
</evidence>